<evidence type="ECO:0000256" key="1">
    <source>
        <dbReference type="ARBA" id="ARBA00004294"/>
    </source>
</evidence>
<proteinExistence type="inferred from homology"/>
<evidence type="ECO:0000256" key="4">
    <source>
        <dbReference type="ARBA" id="ARBA00022787"/>
    </source>
</evidence>
<evidence type="ECO:0000256" key="2">
    <source>
        <dbReference type="ARBA" id="ARBA00007780"/>
    </source>
</evidence>
<dbReference type="GeneID" id="106457878"/>
<dbReference type="InterPro" id="IPR001925">
    <property type="entry name" value="Porin_Euk"/>
</dbReference>
<dbReference type="Gene3D" id="2.40.160.10">
    <property type="entry name" value="Porin"/>
    <property type="match status" value="1"/>
</dbReference>
<dbReference type="Proteomes" id="UP000694941">
    <property type="component" value="Unplaced"/>
</dbReference>
<evidence type="ECO:0000313" key="7">
    <source>
        <dbReference type="RefSeq" id="XP_013772782.2"/>
    </source>
</evidence>
<keyword evidence="5" id="KW-0813">Transport</keyword>
<evidence type="ECO:0000313" key="6">
    <source>
        <dbReference type="Proteomes" id="UP000694941"/>
    </source>
</evidence>
<dbReference type="Pfam" id="PF01459">
    <property type="entry name" value="Porin_3"/>
    <property type="match status" value="1"/>
</dbReference>
<keyword evidence="4" id="KW-0496">Mitochondrion</keyword>
<sequence length="248" mass="26848">MDYSKFAGYLIDSLSPIFIIVNGRGILKCFTLGLTLKEKWNTDNTLATEAVLEDQLVKGLKLSLDTTFSPQTGKKSGTMKGAYKMDHLHFNTDMDLSLSGPVVHSAAVLHYQGWLAGAQLSFDTAKSKLTKSNFAVGYSANDFVLHTNVNDGQEFGGSVYQKVNDKLETAVQLAWNAGSNVTTIGMGCVYKMDSNTSLRAKINNSSQIGLGFTHRLRDGVQLTLSSLVDGKNFNQGGHKLGLGLDLEA</sequence>
<dbReference type="PRINTS" id="PR00185">
    <property type="entry name" value="EUKARYTPORIN"/>
</dbReference>
<dbReference type="CDD" id="cd07306">
    <property type="entry name" value="Porin3_VDAC"/>
    <property type="match status" value="1"/>
</dbReference>
<dbReference type="PANTHER" id="PTHR11743">
    <property type="entry name" value="VOLTAGE-DEPENDENT ANION-SELECTIVE CHANNEL"/>
    <property type="match status" value="1"/>
</dbReference>
<comment type="subcellular location">
    <subcellularLocation>
        <location evidence="1">Mitochondrion outer membrane</location>
    </subcellularLocation>
</comment>
<keyword evidence="3" id="KW-0812">Transmembrane</keyword>
<keyword evidence="3" id="KW-0472">Membrane</keyword>
<dbReference type="RefSeq" id="XP_013772782.2">
    <property type="nucleotide sequence ID" value="XM_013917328.2"/>
</dbReference>
<keyword evidence="6" id="KW-1185">Reference proteome</keyword>
<evidence type="ECO:0000256" key="5">
    <source>
        <dbReference type="ARBA" id="ARBA00023114"/>
    </source>
</evidence>
<gene>
    <name evidence="7" type="primary">LOC106457878</name>
</gene>
<dbReference type="InterPro" id="IPR027246">
    <property type="entry name" value="Porin_Euk/Tom40"/>
</dbReference>
<name>A0ABM1B1C6_LIMPO</name>
<dbReference type="InterPro" id="IPR023614">
    <property type="entry name" value="Porin_dom_sf"/>
</dbReference>
<keyword evidence="3" id="KW-1134">Transmembrane beta strand</keyword>
<keyword evidence="5" id="KW-0626">Porin</keyword>
<accession>A0ABM1B1C6</accession>
<keyword evidence="5" id="KW-0406">Ion transport</keyword>
<dbReference type="PANTHER" id="PTHR11743:SF70">
    <property type="entry name" value="GH26960P-RELATED"/>
    <property type="match status" value="1"/>
</dbReference>
<reference evidence="7" key="1">
    <citation type="submission" date="2025-08" db="UniProtKB">
        <authorList>
            <consortium name="RefSeq"/>
        </authorList>
    </citation>
    <scope>IDENTIFICATION</scope>
    <source>
        <tissue evidence="7">Muscle</tissue>
    </source>
</reference>
<comment type="similarity">
    <text evidence="2">Belongs to the eukaryotic mitochondrial porin family.</text>
</comment>
<evidence type="ECO:0000256" key="3">
    <source>
        <dbReference type="ARBA" id="ARBA00022452"/>
    </source>
</evidence>
<keyword evidence="4" id="KW-1000">Mitochondrion outer membrane</keyword>
<organism evidence="6 7">
    <name type="scientific">Limulus polyphemus</name>
    <name type="common">Atlantic horseshoe crab</name>
    <dbReference type="NCBI Taxonomy" id="6850"/>
    <lineage>
        <taxon>Eukaryota</taxon>
        <taxon>Metazoa</taxon>
        <taxon>Ecdysozoa</taxon>
        <taxon>Arthropoda</taxon>
        <taxon>Chelicerata</taxon>
        <taxon>Merostomata</taxon>
        <taxon>Xiphosura</taxon>
        <taxon>Limulidae</taxon>
        <taxon>Limulus</taxon>
    </lineage>
</organism>
<protein>
    <submittedName>
        <fullName evidence="7">Voltage-dependent anion-selective channel protein 2-like</fullName>
    </submittedName>
</protein>